<sequence length="173" mass="17898">MADAPRRPQDHRPRRAMTATELVIDGVTLAAGGHRLVEDVPLTARPGEVIGLVGPNGSGKSSLLRAVYRVLRPTTGQVGVDGTDAWSLPVRQLARTVAAAVQESGADFDLTVREVVATARAVGRTLPSSVPDVYGPTQLVLLGLGGGVLAVLDAPAPAGRAARTRTATALRTE</sequence>
<organism evidence="2 3">
    <name type="scientific">Streptomyces labedae</name>
    <dbReference type="NCBI Taxonomy" id="285569"/>
    <lineage>
        <taxon>Bacteria</taxon>
        <taxon>Bacillati</taxon>
        <taxon>Actinomycetota</taxon>
        <taxon>Actinomycetes</taxon>
        <taxon>Kitasatosporales</taxon>
        <taxon>Streptomycetaceae</taxon>
        <taxon>Streptomyces</taxon>
    </lineage>
</organism>
<proteinExistence type="predicted"/>
<dbReference type="Gene3D" id="3.40.50.300">
    <property type="entry name" value="P-loop containing nucleotide triphosphate hydrolases"/>
    <property type="match status" value="1"/>
</dbReference>
<protein>
    <recommendedName>
        <fullName evidence="1">ABC transporter domain-containing protein</fullName>
    </recommendedName>
</protein>
<dbReference type="EMBL" id="BAAAUW010000012">
    <property type="protein sequence ID" value="GAA3262708.1"/>
    <property type="molecule type" value="Genomic_DNA"/>
</dbReference>
<dbReference type="Proteomes" id="UP001500728">
    <property type="component" value="Unassembled WGS sequence"/>
</dbReference>
<accession>A0ABP6QZV8</accession>
<reference evidence="3" key="1">
    <citation type="journal article" date="2019" name="Int. J. Syst. Evol. Microbiol.">
        <title>The Global Catalogue of Microorganisms (GCM) 10K type strain sequencing project: providing services to taxonomists for standard genome sequencing and annotation.</title>
        <authorList>
            <consortium name="The Broad Institute Genomics Platform"/>
            <consortium name="The Broad Institute Genome Sequencing Center for Infectious Disease"/>
            <person name="Wu L."/>
            <person name="Ma J."/>
        </authorList>
    </citation>
    <scope>NUCLEOTIDE SEQUENCE [LARGE SCALE GENOMIC DNA]</scope>
    <source>
        <strain evidence="3">JCM 9381</strain>
    </source>
</reference>
<gene>
    <name evidence="2" type="ORF">GCM10010469_30700</name>
</gene>
<dbReference type="PANTHER" id="PTHR42794">
    <property type="entry name" value="HEMIN IMPORT ATP-BINDING PROTEIN HMUV"/>
    <property type="match status" value="1"/>
</dbReference>
<dbReference type="PANTHER" id="PTHR42794:SF2">
    <property type="entry name" value="ABC TRANSPORTER ATP-BINDING PROTEIN"/>
    <property type="match status" value="1"/>
</dbReference>
<dbReference type="InterPro" id="IPR027417">
    <property type="entry name" value="P-loop_NTPase"/>
</dbReference>
<dbReference type="SUPFAM" id="SSF52540">
    <property type="entry name" value="P-loop containing nucleoside triphosphate hydrolases"/>
    <property type="match status" value="1"/>
</dbReference>
<dbReference type="Pfam" id="PF00005">
    <property type="entry name" value="ABC_tran"/>
    <property type="match status" value="1"/>
</dbReference>
<comment type="caution">
    <text evidence="2">The sequence shown here is derived from an EMBL/GenBank/DDBJ whole genome shotgun (WGS) entry which is preliminary data.</text>
</comment>
<evidence type="ECO:0000259" key="1">
    <source>
        <dbReference type="Pfam" id="PF00005"/>
    </source>
</evidence>
<feature type="domain" description="ABC transporter" evidence="1">
    <location>
        <begin position="38"/>
        <end position="117"/>
    </location>
</feature>
<evidence type="ECO:0000313" key="2">
    <source>
        <dbReference type="EMBL" id="GAA3262708.1"/>
    </source>
</evidence>
<name>A0ABP6QZV8_9ACTN</name>
<evidence type="ECO:0000313" key="3">
    <source>
        <dbReference type="Proteomes" id="UP001500728"/>
    </source>
</evidence>
<dbReference type="InterPro" id="IPR003439">
    <property type="entry name" value="ABC_transporter-like_ATP-bd"/>
</dbReference>
<keyword evidence="3" id="KW-1185">Reference proteome</keyword>